<evidence type="ECO:0000313" key="1">
    <source>
        <dbReference type="EMBL" id="TGM07883.1"/>
    </source>
</evidence>
<dbReference type="Proteomes" id="UP000297422">
    <property type="component" value="Unassembled WGS sequence"/>
</dbReference>
<dbReference type="InterPro" id="IPR010620">
    <property type="entry name" value="SBBP_repeat"/>
</dbReference>
<accession>A0ABY2MUC4</accession>
<sequence length="468" mass="49832">MNKILKLLLSLLLLANTLYCKHDKKGSNDLELLSILQILSGFNLPGPKPEWTRLFGKNGSGIQSNSITSDSNNNVYITGQVSGSIDGQTLTGVTDLFVTKYNSSGVKQWTRLLGVAGDGAIAYAITSDTSGNLYVVGETNGALDGQAFSGTPDFLDFNFFVIKYDSNGNKQWTRLLGIASGGFVSGTGATTDSSGNVYVTGTSPSGLDGVTFTGGGSGYFIVKYNSAGTKQWTKLYPGPSPKGIAYDNFLNKIYLTGLSSGTAPVNGVTVTGTYDSFLIQLDNNGNLIWTKLTGATNKDTRSYALATDNSGNIYMTGTTTGSIDDQINSGGLADLLILKYDTDGNRIWSRQLGFTGNLFALSNMRAEGKGISVGKYQDLYVTGYTTGNLDKQTHSDPSNARHNVFITKYDLNGNKIWTSISGTKGFESDPNSIAVDQQGHPYINGNTNGSLNGETPIGSSSNLFIIKY</sequence>
<dbReference type="InterPro" id="IPR052918">
    <property type="entry name" value="Motility_Chemotaxis_Reg"/>
</dbReference>
<name>A0ABY2MUC4_9LEPT</name>
<reference evidence="2" key="1">
    <citation type="journal article" date="2019" name="PLoS Negl. Trop. Dis.">
        <title>Revisiting the worldwide diversity of Leptospira species in the environment.</title>
        <authorList>
            <person name="Vincent A.T."/>
            <person name="Schiettekatte O."/>
            <person name="Bourhy P."/>
            <person name="Veyrier F.J."/>
            <person name="Picardeau M."/>
        </authorList>
    </citation>
    <scope>NUCLEOTIDE SEQUENCE [LARGE SCALE GENOMIC DNA]</scope>
    <source>
        <strain evidence="2">201702407</strain>
    </source>
</reference>
<proteinExistence type="predicted"/>
<evidence type="ECO:0000313" key="2">
    <source>
        <dbReference type="Proteomes" id="UP000297422"/>
    </source>
</evidence>
<organism evidence="1 2">
    <name type="scientific">Leptospira stimsonii</name>
    <dbReference type="NCBI Taxonomy" id="2202203"/>
    <lineage>
        <taxon>Bacteria</taxon>
        <taxon>Pseudomonadati</taxon>
        <taxon>Spirochaetota</taxon>
        <taxon>Spirochaetia</taxon>
        <taxon>Leptospirales</taxon>
        <taxon>Leptospiraceae</taxon>
        <taxon>Leptospira</taxon>
    </lineage>
</organism>
<gene>
    <name evidence="1" type="ORF">EHQ90_23310</name>
</gene>
<evidence type="ECO:0008006" key="3">
    <source>
        <dbReference type="Google" id="ProtNLM"/>
    </source>
</evidence>
<dbReference type="PANTHER" id="PTHR35580">
    <property type="entry name" value="CELL SURFACE GLYCOPROTEIN (S-LAYER PROTEIN)-LIKE PROTEIN"/>
    <property type="match status" value="1"/>
</dbReference>
<comment type="caution">
    <text evidence="1">The sequence shown here is derived from an EMBL/GenBank/DDBJ whole genome shotgun (WGS) entry which is preliminary data.</text>
</comment>
<protein>
    <recommendedName>
        <fullName evidence="3">Beta-propeller repeat protein</fullName>
    </recommendedName>
</protein>
<dbReference type="SUPFAM" id="SSF101898">
    <property type="entry name" value="NHL repeat"/>
    <property type="match status" value="1"/>
</dbReference>
<dbReference type="PANTHER" id="PTHR35580:SF1">
    <property type="entry name" value="PHYTASE-LIKE DOMAIN-CONTAINING PROTEIN"/>
    <property type="match status" value="1"/>
</dbReference>
<dbReference type="Pfam" id="PF06739">
    <property type="entry name" value="SBBP"/>
    <property type="match status" value="4"/>
</dbReference>
<dbReference type="EMBL" id="RQGT01000140">
    <property type="protein sequence ID" value="TGM07883.1"/>
    <property type="molecule type" value="Genomic_DNA"/>
</dbReference>
<keyword evidence="2" id="KW-1185">Reference proteome</keyword>